<evidence type="ECO:0000313" key="15">
    <source>
        <dbReference type="EMBL" id="ERT08898.1"/>
    </source>
</evidence>
<proteinExistence type="predicted"/>
<dbReference type="SMART" id="SM00091">
    <property type="entry name" value="PAS"/>
    <property type="match status" value="2"/>
</dbReference>
<dbReference type="InterPro" id="IPR005467">
    <property type="entry name" value="His_kinase_dom"/>
</dbReference>
<keyword evidence="7" id="KW-0067">ATP-binding</keyword>
<dbReference type="Gene3D" id="3.30.450.20">
    <property type="entry name" value="PAS domain"/>
    <property type="match status" value="4"/>
</dbReference>
<keyword evidence="6" id="KW-0418">Kinase</keyword>
<dbReference type="SMART" id="SM00387">
    <property type="entry name" value="HATPase_c"/>
    <property type="match status" value="1"/>
</dbReference>
<evidence type="ECO:0000313" key="16">
    <source>
        <dbReference type="Proteomes" id="UP000017127"/>
    </source>
</evidence>
<keyword evidence="9" id="KW-0129">CBS domain</keyword>
<feature type="domain" description="Histidine kinase" evidence="11">
    <location>
        <begin position="845"/>
        <end position="1039"/>
    </location>
</feature>
<dbReference type="InterPro" id="IPR036890">
    <property type="entry name" value="HATPase_C_sf"/>
</dbReference>
<dbReference type="SMART" id="SM00086">
    <property type="entry name" value="PAC"/>
    <property type="match status" value="3"/>
</dbReference>
<evidence type="ECO:0000256" key="9">
    <source>
        <dbReference type="PROSITE-ProRule" id="PRU00703"/>
    </source>
</evidence>
<comment type="catalytic activity">
    <reaction evidence="1">
        <text>ATP + protein L-histidine = ADP + protein N-phospho-L-histidine.</text>
        <dbReference type="EC" id="2.7.13.3"/>
    </reaction>
</comment>
<organism evidence="15 16">
    <name type="scientific">Lyngbya aestuarii BL J</name>
    <dbReference type="NCBI Taxonomy" id="1348334"/>
    <lineage>
        <taxon>Bacteria</taxon>
        <taxon>Bacillati</taxon>
        <taxon>Cyanobacteriota</taxon>
        <taxon>Cyanophyceae</taxon>
        <taxon>Oscillatoriophycideae</taxon>
        <taxon>Oscillatoriales</taxon>
        <taxon>Microcoleaceae</taxon>
        <taxon>Lyngbya</taxon>
    </lineage>
</organism>
<evidence type="ECO:0000256" key="3">
    <source>
        <dbReference type="ARBA" id="ARBA00022553"/>
    </source>
</evidence>
<dbReference type="InterPro" id="IPR001610">
    <property type="entry name" value="PAC"/>
</dbReference>
<dbReference type="InterPro" id="IPR011495">
    <property type="entry name" value="Sig_transdc_His_kin_sub2_dim/P"/>
</dbReference>
<keyword evidence="3" id="KW-0597">Phosphoprotein</keyword>
<dbReference type="AlphaFoldDB" id="U7QM10"/>
<dbReference type="Proteomes" id="UP000017127">
    <property type="component" value="Unassembled WGS sequence"/>
</dbReference>
<dbReference type="SUPFAM" id="SSF55781">
    <property type="entry name" value="GAF domain-like"/>
    <property type="match status" value="1"/>
</dbReference>
<keyword evidence="16" id="KW-1185">Reference proteome</keyword>
<dbReference type="PANTHER" id="PTHR41523:SF8">
    <property type="entry name" value="ETHYLENE RESPONSE SENSOR PROTEIN"/>
    <property type="match status" value="1"/>
</dbReference>
<feature type="domain" description="PAS" evidence="12">
    <location>
        <begin position="512"/>
        <end position="594"/>
    </location>
</feature>
<dbReference type="Pfam" id="PF08448">
    <property type="entry name" value="PAS_4"/>
    <property type="match status" value="1"/>
</dbReference>
<evidence type="ECO:0000256" key="8">
    <source>
        <dbReference type="ARBA" id="ARBA00023026"/>
    </source>
</evidence>
<dbReference type="NCBIfam" id="TIGR00229">
    <property type="entry name" value="sensory_box"/>
    <property type="match status" value="2"/>
</dbReference>
<dbReference type="InterPro" id="IPR000700">
    <property type="entry name" value="PAS-assoc_C"/>
</dbReference>
<reference evidence="15 16" key="1">
    <citation type="journal article" date="2013" name="Front. Microbiol.">
        <title>Comparative genomic analyses of the cyanobacterium, Lyngbya aestuarii BL J, a powerful hydrogen producer.</title>
        <authorList>
            <person name="Kothari A."/>
            <person name="Vaughn M."/>
            <person name="Garcia-Pichel F."/>
        </authorList>
    </citation>
    <scope>NUCLEOTIDE SEQUENCE [LARGE SCALE GENOMIC DNA]</scope>
    <source>
        <strain evidence="15 16">BL J</strain>
    </source>
</reference>
<dbReference type="Pfam" id="PF00571">
    <property type="entry name" value="CBS"/>
    <property type="match status" value="1"/>
</dbReference>
<feature type="domain" description="CBS" evidence="14">
    <location>
        <begin position="102"/>
        <end position="165"/>
    </location>
</feature>
<dbReference type="PROSITE" id="PS50112">
    <property type="entry name" value="PAS"/>
    <property type="match status" value="2"/>
</dbReference>
<comment type="caution">
    <text evidence="15">The sequence shown here is derived from an EMBL/GenBank/DDBJ whole genome shotgun (WGS) entry which is preliminary data.</text>
</comment>
<keyword evidence="5" id="KW-0547">Nucleotide-binding</keyword>
<dbReference type="InterPro" id="IPR003594">
    <property type="entry name" value="HATPase_dom"/>
</dbReference>
<dbReference type="PROSITE" id="PS50109">
    <property type="entry name" value="HIS_KIN"/>
    <property type="match status" value="1"/>
</dbReference>
<feature type="domain" description="PAC" evidence="13">
    <location>
        <begin position="585"/>
        <end position="637"/>
    </location>
</feature>
<dbReference type="InterPro" id="IPR046342">
    <property type="entry name" value="CBS_dom_sf"/>
</dbReference>
<name>U7QM10_9CYAN</name>
<evidence type="ECO:0000259" key="12">
    <source>
        <dbReference type="PROSITE" id="PS50112"/>
    </source>
</evidence>
<evidence type="ECO:0000256" key="5">
    <source>
        <dbReference type="ARBA" id="ARBA00022741"/>
    </source>
</evidence>
<dbReference type="Pfam" id="PF07568">
    <property type="entry name" value="HisKA_2"/>
    <property type="match status" value="1"/>
</dbReference>
<evidence type="ECO:0000256" key="4">
    <source>
        <dbReference type="ARBA" id="ARBA00022679"/>
    </source>
</evidence>
<dbReference type="InterPro" id="IPR000014">
    <property type="entry name" value="PAS"/>
</dbReference>
<dbReference type="Pfam" id="PF02518">
    <property type="entry name" value="HATPase_c"/>
    <property type="match status" value="1"/>
</dbReference>
<dbReference type="EMBL" id="AUZM01000007">
    <property type="protein sequence ID" value="ERT08898.1"/>
    <property type="molecule type" value="Genomic_DNA"/>
</dbReference>
<dbReference type="CDD" id="cd00130">
    <property type="entry name" value="PAS"/>
    <property type="match status" value="2"/>
</dbReference>
<dbReference type="Pfam" id="PF08447">
    <property type="entry name" value="PAS_3"/>
    <property type="match status" value="2"/>
</dbReference>
<evidence type="ECO:0000256" key="2">
    <source>
        <dbReference type="ARBA" id="ARBA00012438"/>
    </source>
</evidence>
<feature type="domain" description="PAC" evidence="13">
    <location>
        <begin position="459"/>
        <end position="511"/>
    </location>
</feature>
<dbReference type="GO" id="GO:0004673">
    <property type="term" value="F:protein histidine kinase activity"/>
    <property type="evidence" value="ECO:0007669"/>
    <property type="project" value="UniProtKB-EC"/>
</dbReference>
<feature type="domain" description="PAS" evidence="12">
    <location>
        <begin position="384"/>
        <end position="457"/>
    </location>
</feature>
<evidence type="ECO:0000259" key="11">
    <source>
        <dbReference type="PROSITE" id="PS50109"/>
    </source>
</evidence>
<gene>
    <name evidence="15" type="ORF">M595_1152</name>
</gene>
<dbReference type="OrthoDB" id="9758522at2"/>
<evidence type="ECO:0000256" key="1">
    <source>
        <dbReference type="ARBA" id="ARBA00000085"/>
    </source>
</evidence>
<evidence type="ECO:0000259" key="14">
    <source>
        <dbReference type="PROSITE" id="PS51371"/>
    </source>
</evidence>
<dbReference type="PROSITE" id="PS50113">
    <property type="entry name" value="PAC"/>
    <property type="match status" value="2"/>
</dbReference>
<feature type="coiled-coil region" evidence="10">
    <location>
        <begin position="328"/>
        <end position="387"/>
    </location>
</feature>
<dbReference type="InterPro" id="IPR013655">
    <property type="entry name" value="PAS_fold_3"/>
</dbReference>
<evidence type="ECO:0000256" key="7">
    <source>
        <dbReference type="ARBA" id="ARBA00022840"/>
    </source>
</evidence>
<dbReference type="PATRIC" id="fig|1348334.3.peg.1126"/>
<dbReference type="PANTHER" id="PTHR41523">
    <property type="entry name" value="TWO-COMPONENT SYSTEM SENSOR PROTEIN"/>
    <property type="match status" value="1"/>
</dbReference>
<dbReference type="SUPFAM" id="SSF55874">
    <property type="entry name" value="ATPase domain of HSP90 chaperone/DNA topoisomerase II/histidine kinase"/>
    <property type="match status" value="1"/>
</dbReference>
<dbReference type="SUPFAM" id="SSF55785">
    <property type="entry name" value="PYP-like sensor domain (PAS domain)"/>
    <property type="match status" value="3"/>
</dbReference>
<dbReference type="Gene3D" id="3.30.565.10">
    <property type="entry name" value="Histidine kinase-like ATPase, C-terminal domain"/>
    <property type="match status" value="1"/>
</dbReference>
<dbReference type="SUPFAM" id="SSF54631">
    <property type="entry name" value="CBS-domain pair"/>
    <property type="match status" value="1"/>
</dbReference>
<dbReference type="PROSITE" id="PS51371">
    <property type="entry name" value="CBS"/>
    <property type="match status" value="1"/>
</dbReference>
<protein>
    <recommendedName>
        <fullName evidence="2">histidine kinase</fullName>
        <ecNumber evidence="2">2.7.13.3</ecNumber>
    </recommendedName>
</protein>
<keyword evidence="8" id="KW-0843">Virulence</keyword>
<dbReference type="InterPro" id="IPR000644">
    <property type="entry name" value="CBS_dom"/>
</dbReference>
<feature type="coiled-coil region" evidence="10">
    <location>
        <begin position="184"/>
        <end position="218"/>
    </location>
</feature>
<evidence type="ECO:0000256" key="6">
    <source>
        <dbReference type="ARBA" id="ARBA00022777"/>
    </source>
</evidence>
<dbReference type="InterPro" id="IPR035965">
    <property type="entry name" value="PAS-like_dom_sf"/>
</dbReference>
<dbReference type="InterPro" id="IPR013656">
    <property type="entry name" value="PAS_4"/>
</dbReference>
<dbReference type="EC" id="2.7.13.3" evidence="2"/>
<accession>U7QM10</accession>
<keyword evidence="10" id="KW-0175">Coiled coil</keyword>
<sequence length="1044" mass="119845">MSFNPLSFHVPSLDQIIVPVSLSLTPSQTVLEAVKLIASMTNSTTGSSDESGENQQGNTGLRHRCILVIEAEQWVGILEEHHIIQAIASGKNLASLSVAEVMTPPKISLNLDDDLSNNLQTILSLLQHHQLDQLPVLNAQGKIRGIVTANCILHHLKPINCPNPTETGMLSVAEQKPSVENRPENELKRELAEYKTQLNTANQRIQQAINQRQLIQRIDQKLRSSQQEIRAFIAALTDFILIVHLLENTVEIQDIPQNKFCPTNPEIITETIRQFSQNSLSERFIHPIRQALKSQEVVSFEYNLNTPDGIFWFSAKISPLSDNSVVWVAQDITERKRAEQALQQLTNVLESRVVERTNELQKVNTNLRQVLQERELAAQQLRDSEQKFRQLAESIREVFFIWSLDAFELLYVSPAFEQIWGMSPVSLYENPRLWIEMIHPEDQKHIEDTLLAEFSQGNFDQEFRIIRSDGEIRWILTRSFPVENESGIVYRIVGLAEDVTERRRVEKALQEREGQLATLADISPVGIFRTDIAGHYLYVNERTSEIVGQPFREFMGQHWMLMVHPSDRQYVEDAWIMTRNHYQPLELEYKINRSDGMITWVFAQIIPDFDDWGIVKGFVGTLTDISERKQIETELQQLNQHLEVMVEQRTAQLQQTNEKLRHEIQQRQQVQDQIAAKADQQAIIADLGQKALSGMDYNQLIQQVIVRVSRCLRVESAQVLNVPIQDPSLLKLFTEIQPNNDQLNPSDVSNQTTSENLNIDLVEQAISFPQRDSNSNLYGLSIAIESRTTCFGVLSAYTRQQRVFTQDDVYFIQSVAHILATAIERNETESQLKTSLQQKEVLLKEIHHRVKNNLLVVSNILEFQTDYTENPEVIKILQESQRRIQSMALIHEKLYESTGLDKIDFGDYIHDLVTQLRESYDFNSQLIELELDVERIALNLETAHPCGLIINELVSNAFKHAFPDHRSGKIWVKFDQTSNHLVTLTVRDNGIGFPQNIDFRQVDSLGMELVCTLINQLEGEIELSRDQGTTFSLTFKELQYSQRY</sequence>
<dbReference type="GO" id="GO:0005524">
    <property type="term" value="F:ATP binding"/>
    <property type="evidence" value="ECO:0007669"/>
    <property type="project" value="UniProtKB-KW"/>
</dbReference>
<keyword evidence="4" id="KW-0808">Transferase</keyword>
<dbReference type="RefSeq" id="WP_023064990.1">
    <property type="nucleotide sequence ID" value="NZ_AUZM01000007.1"/>
</dbReference>
<evidence type="ECO:0000259" key="13">
    <source>
        <dbReference type="PROSITE" id="PS50113"/>
    </source>
</evidence>
<feature type="coiled-coil region" evidence="10">
    <location>
        <begin position="628"/>
        <end position="673"/>
    </location>
</feature>
<evidence type="ECO:0000256" key="10">
    <source>
        <dbReference type="SAM" id="Coils"/>
    </source>
</evidence>
<dbReference type="Gene3D" id="3.10.580.10">
    <property type="entry name" value="CBS-domain"/>
    <property type="match status" value="1"/>
</dbReference>